<feature type="region of interest" description="Disordered" evidence="1">
    <location>
        <begin position="58"/>
        <end position="95"/>
    </location>
</feature>
<feature type="region of interest" description="Disordered" evidence="1">
    <location>
        <begin position="28"/>
        <end position="47"/>
    </location>
</feature>
<organism evidence="2 3">
    <name type="scientific">Candidatus Curtissbacteria bacterium RIFCSPLOWO2_01_FULL_42_50</name>
    <dbReference type="NCBI Taxonomy" id="1797730"/>
    <lineage>
        <taxon>Bacteria</taxon>
        <taxon>Candidatus Curtissiibacteriota</taxon>
    </lineage>
</organism>
<gene>
    <name evidence="2" type="ORF">A3B54_02055</name>
</gene>
<accession>A0A1F5H7L1</accession>
<dbReference type="AlphaFoldDB" id="A0A1F5H7L1"/>
<proteinExistence type="predicted"/>
<comment type="caution">
    <text evidence="2">The sequence shown here is derived from an EMBL/GenBank/DDBJ whole genome shotgun (WGS) entry which is preliminary data.</text>
</comment>
<evidence type="ECO:0000256" key="1">
    <source>
        <dbReference type="SAM" id="MobiDB-lite"/>
    </source>
</evidence>
<evidence type="ECO:0000313" key="3">
    <source>
        <dbReference type="Proteomes" id="UP000177039"/>
    </source>
</evidence>
<feature type="compositionally biased region" description="Polar residues" evidence="1">
    <location>
        <begin position="32"/>
        <end position="45"/>
    </location>
</feature>
<evidence type="ECO:0000313" key="2">
    <source>
        <dbReference type="EMBL" id="OGE00164.1"/>
    </source>
</evidence>
<reference evidence="2 3" key="1">
    <citation type="journal article" date="2016" name="Nat. Commun.">
        <title>Thousands of microbial genomes shed light on interconnected biogeochemical processes in an aquifer system.</title>
        <authorList>
            <person name="Anantharaman K."/>
            <person name="Brown C.T."/>
            <person name="Hug L.A."/>
            <person name="Sharon I."/>
            <person name="Castelle C.J."/>
            <person name="Probst A.J."/>
            <person name="Thomas B.C."/>
            <person name="Singh A."/>
            <person name="Wilkins M.J."/>
            <person name="Karaoz U."/>
            <person name="Brodie E.L."/>
            <person name="Williams K.H."/>
            <person name="Hubbard S.S."/>
            <person name="Banfield J.F."/>
        </authorList>
    </citation>
    <scope>NUCLEOTIDE SEQUENCE [LARGE SCALE GENOMIC DNA]</scope>
</reference>
<protein>
    <submittedName>
        <fullName evidence="2">Uncharacterized protein</fullName>
    </submittedName>
</protein>
<dbReference type="Proteomes" id="UP000177039">
    <property type="component" value="Unassembled WGS sequence"/>
</dbReference>
<name>A0A1F5H7L1_9BACT</name>
<sequence length="127" mass="13608">MIFAAVGFVILVISFAIALISLIREQEKVKKQTQPETSESGSSAISILAKPGVLEKTTEKISPASSDQSPSFGLPQSLSFDESSTDNKLDSGRHQIDDFFGRGKVLTGGKQEGLSGEWVNPHNSSIK</sequence>
<feature type="region of interest" description="Disordered" evidence="1">
    <location>
        <begin position="107"/>
        <end position="127"/>
    </location>
</feature>
<dbReference type="EMBL" id="MFBT01000005">
    <property type="protein sequence ID" value="OGE00164.1"/>
    <property type="molecule type" value="Genomic_DNA"/>
</dbReference>
<feature type="compositionally biased region" description="Polar residues" evidence="1">
    <location>
        <begin position="63"/>
        <end position="82"/>
    </location>
</feature>
<feature type="compositionally biased region" description="Basic and acidic residues" evidence="1">
    <location>
        <begin position="85"/>
        <end position="95"/>
    </location>
</feature>